<dbReference type="PANTHER" id="PTHR21330:SF1">
    <property type="entry name" value="E3 SUMO-PROTEIN LIGASE NSE2"/>
    <property type="match status" value="1"/>
</dbReference>
<evidence type="ECO:0000256" key="11">
    <source>
        <dbReference type="ARBA" id="ARBA00031731"/>
    </source>
</evidence>
<dbReference type="Proteomes" id="UP000887572">
    <property type="component" value="Unplaced"/>
</dbReference>
<evidence type="ECO:0000256" key="1">
    <source>
        <dbReference type="ARBA" id="ARBA00004123"/>
    </source>
</evidence>
<dbReference type="InterPro" id="IPR004181">
    <property type="entry name" value="Znf_MIZ"/>
</dbReference>
<dbReference type="GO" id="GO:0016925">
    <property type="term" value="P:protein sumoylation"/>
    <property type="evidence" value="ECO:0007669"/>
    <property type="project" value="TreeGrafter"/>
</dbReference>
<accession>A0A914I869</accession>
<dbReference type="CDD" id="cd16651">
    <property type="entry name" value="SPL-RING_NSE2"/>
    <property type="match status" value="1"/>
</dbReference>
<keyword evidence="6" id="KW-0479">Metal-binding</keyword>
<dbReference type="GO" id="GO:0005634">
    <property type="term" value="C:nucleus"/>
    <property type="evidence" value="ECO:0007669"/>
    <property type="project" value="UniProtKB-SubCell"/>
</dbReference>
<dbReference type="InterPro" id="IPR013083">
    <property type="entry name" value="Znf_RING/FYVE/PHD"/>
</dbReference>
<evidence type="ECO:0000256" key="3">
    <source>
        <dbReference type="ARBA" id="ARBA00008212"/>
    </source>
</evidence>
<dbReference type="GO" id="GO:0008270">
    <property type="term" value="F:zinc ion binding"/>
    <property type="evidence" value="ECO:0007669"/>
    <property type="project" value="UniProtKB-KW"/>
</dbReference>
<organism evidence="16 17">
    <name type="scientific">Globodera rostochiensis</name>
    <name type="common">Golden nematode worm</name>
    <name type="synonym">Heterodera rostochiensis</name>
    <dbReference type="NCBI Taxonomy" id="31243"/>
    <lineage>
        <taxon>Eukaryota</taxon>
        <taxon>Metazoa</taxon>
        <taxon>Ecdysozoa</taxon>
        <taxon>Nematoda</taxon>
        <taxon>Chromadorea</taxon>
        <taxon>Rhabditida</taxon>
        <taxon>Tylenchina</taxon>
        <taxon>Tylenchomorpha</taxon>
        <taxon>Tylenchoidea</taxon>
        <taxon>Heteroderidae</taxon>
        <taxon>Heteroderinae</taxon>
        <taxon>Globodera</taxon>
    </lineage>
</organism>
<keyword evidence="16" id="KW-1185">Reference proteome</keyword>
<evidence type="ECO:0000259" key="15">
    <source>
        <dbReference type="PROSITE" id="PS51044"/>
    </source>
</evidence>
<dbReference type="Pfam" id="PF11789">
    <property type="entry name" value="zf-Nse"/>
    <property type="match status" value="1"/>
</dbReference>
<dbReference type="WBParaSite" id="Gr19_v10_g8189.t1">
    <property type="protein sequence ID" value="Gr19_v10_g8189.t1"/>
    <property type="gene ID" value="Gr19_v10_g8189"/>
</dbReference>
<evidence type="ECO:0000256" key="10">
    <source>
        <dbReference type="ARBA" id="ARBA00023242"/>
    </source>
</evidence>
<comment type="subcellular location">
    <subcellularLocation>
        <location evidence="1">Nucleus</location>
    </subcellularLocation>
</comment>
<evidence type="ECO:0000256" key="8">
    <source>
        <dbReference type="ARBA" id="ARBA00022786"/>
    </source>
</evidence>
<dbReference type="PROSITE" id="PS51044">
    <property type="entry name" value="ZF_SP_RING"/>
    <property type="match status" value="1"/>
</dbReference>
<evidence type="ECO:0000313" key="16">
    <source>
        <dbReference type="Proteomes" id="UP000887572"/>
    </source>
</evidence>
<evidence type="ECO:0000256" key="5">
    <source>
        <dbReference type="ARBA" id="ARBA00022679"/>
    </source>
</evidence>
<protein>
    <recommendedName>
        <fullName evidence="4">E3 SUMO-protein ligase NSE2</fullName>
    </recommendedName>
    <alternativeName>
        <fullName evidence="11">E3 SUMO-protein transferase NSE2</fullName>
    </alternativeName>
    <alternativeName>
        <fullName evidence="12">Non-structural maintenance of chromosomes element 2 homolog</fullName>
    </alternativeName>
</protein>
<dbReference type="PANTHER" id="PTHR21330">
    <property type="entry name" value="E3 SUMO-PROTEIN LIGASE NSE2"/>
    <property type="match status" value="1"/>
</dbReference>
<evidence type="ECO:0000256" key="13">
    <source>
        <dbReference type="PROSITE-ProRule" id="PRU00452"/>
    </source>
</evidence>
<keyword evidence="8" id="KW-0833">Ubl conjugation pathway</keyword>
<sequence length="246" mass="27998">MAPFLCLPQKLRMAGERVKIFDLFNDIEDAVDRSNQLVEMLISGGQRDQLEQFDGILGRLAELDRNLDVDIRTVDDTFRQFGTVETEKRVLAKQFSENRKNVQVPANAGRSQPNIAAIRKKLEAALKSAMDGTAQNDGGDQLQGEEEEEDMQFTENVLSAKDPITKRDIKDPVKNSICGHIYDRQAVHAFIEECRERRQLCQCPVQLCRNKKLLQMAQMVPCPDFFKMIQRQRRSMSRGVGSSQGH</sequence>
<keyword evidence="5" id="KW-0808">Transferase</keyword>
<dbReference type="AlphaFoldDB" id="A0A914I869"/>
<reference evidence="17" key="1">
    <citation type="submission" date="2022-11" db="UniProtKB">
        <authorList>
            <consortium name="WormBaseParasite"/>
        </authorList>
    </citation>
    <scope>IDENTIFICATION</scope>
</reference>
<evidence type="ECO:0000313" key="17">
    <source>
        <dbReference type="WBParaSite" id="Gr19_v10_g8189.t1"/>
    </source>
</evidence>
<dbReference type="InterPro" id="IPR026846">
    <property type="entry name" value="Nse2(Mms21)"/>
</dbReference>
<evidence type="ECO:0000256" key="14">
    <source>
        <dbReference type="SAM" id="MobiDB-lite"/>
    </source>
</evidence>
<feature type="domain" description="SP-RING-type" evidence="15">
    <location>
        <begin position="147"/>
        <end position="234"/>
    </location>
</feature>
<comment type="similarity">
    <text evidence="3">Belongs to the NSE2 family.</text>
</comment>
<dbReference type="GO" id="GO:0030915">
    <property type="term" value="C:Smc5-Smc6 complex"/>
    <property type="evidence" value="ECO:0007669"/>
    <property type="project" value="InterPro"/>
</dbReference>
<keyword evidence="10" id="KW-0539">Nucleus</keyword>
<feature type="region of interest" description="Disordered" evidence="14">
    <location>
        <begin position="130"/>
        <end position="150"/>
    </location>
</feature>
<evidence type="ECO:0000256" key="7">
    <source>
        <dbReference type="ARBA" id="ARBA00022771"/>
    </source>
</evidence>
<dbReference type="SUPFAM" id="SSF57850">
    <property type="entry name" value="RING/U-box"/>
    <property type="match status" value="1"/>
</dbReference>
<name>A0A914I869_GLORO</name>
<evidence type="ECO:0000256" key="12">
    <source>
        <dbReference type="ARBA" id="ARBA00032533"/>
    </source>
</evidence>
<dbReference type="GO" id="GO:0061665">
    <property type="term" value="F:SUMO ligase activity"/>
    <property type="evidence" value="ECO:0007669"/>
    <property type="project" value="TreeGrafter"/>
</dbReference>
<comment type="pathway">
    <text evidence="2">Protein modification; protein sumoylation.</text>
</comment>
<evidence type="ECO:0000256" key="9">
    <source>
        <dbReference type="ARBA" id="ARBA00022833"/>
    </source>
</evidence>
<keyword evidence="7 13" id="KW-0863">Zinc-finger</keyword>
<dbReference type="Gene3D" id="3.30.40.10">
    <property type="entry name" value="Zinc/RING finger domain, C3HC4 (zinc finger)"/>
    <property type="match status" value="1"/>
</dbReference>
<evidence type="ECO:0000256" key="2">
    <source>
        <dbReference type="ARBA" id="ARBA00004718"/>
    </source>
</evidence>
<proteinExistence type="inferred from homology"/>
<evidence type="ECO:0000256" key="4">
    <source>
        <dbReference type="ARBA" id="ARBA00020923"/>
    </source>
</evidence>
<dbReference type="GO" id="GO:0000724">
    <property type="term" value="P:double-strand break repair via homologous recombination"/>
    <property type="evidence" value="ECO:0007669"/>
    <property type="project" value="InterPro"/>
</dbReference>
<evidence type="ECO:0000256" key="6">
    <source>
        <dbReference type="ARBA" id="ARBA00022723"/>
    </source>
</evidence>
<keyword evidence="9" id="KW-0862">Zinc</keyword>